<comment type="caution">
    <text evidence="1">The sequence shown here is derived from an EMBL/GenBank/DDBJ whole genome shotgun (WGS) entry which is preliminary data.</text>
</comment>
<name>A0A9P3GKL1_9APHY</name>
<dbReference type="EMBL" id="BPQB01000074">
    <property type="protein sequence ID" value="GJE97608.1"/>
    <property type="molecule type" value="Genomic_DNA"/>
</dbReference>
<sequence length="179" mass="19930">MPGPIALRSLRPARQAPTTLHVSPHPAWRTLSPAGCKCSEDEARYIHGLLSSPAVPLVLTQLPGDKIRHGLWVQIEGARGLAQVKEVAAMAFDHYIFRLERTVGEEISNCYVAVPSRSAKPSAVERYRFSNRTRQFKIDRALYALRHMNGPSPGHFTKLAQSEQQYDEQNISTDITGQA</sequence>
<proteinExistence type="predicted"/>
<gene>
    <name evidence="1" type="ORF">PsYK624_138290</name>
</gene>
<evidence type="ECO:0000313" key="2">
    <source>
        <dbReference type="Proteomes" id="UP000703269"/>
    </source>
</evidence>
<keyword evidence="2" id="KW-1185">Reference proteome</keyword>
<dbReference type="Proteomes" id="UP000703269">
    <property type="component" value="Unassembled WGS sequence"/>
</dbReference>
<organism evidence="1 2">
    <name type="scientific">Phanerochaete sordida</name>
    <dbReference type="NCBI Taxonomy" id="48140"/>
    <lineage>
        <taxon>Eukaryota</taxon>
        <taxon>Fungi</taxon>
        <taxon>Dikarya</taxon>
        <taxon>Basidiomycota</taxon>
        <taxon>Agaricomycotina</taxon>
        <taxon>Agaricomycetes</taxon>
        <taxon>Polyporales</taxon>
        <taxon>Phanerochaetaceae</taxon>
        <taxon>Phanerochaete</taxon>
    </lineage>
</organism>
<accession>A0A9P3GKL1</accession>
<reference evidence="1 2" key="1">
    <citation type="submission" date="2021-08" db="EMBL/GenBank/DDBJ databases">
        <title>Draft Genome Sequence of Phanerochaete sordida strain YK-624.</title>
        <authorList>
            <person name="Mori T."/>
            <person name="Dohra H."/>
            <person name="Suzuki T."/>
            <person name="Kawagishi H."/>
            <person name="Hirai H."/>
        </authorList>
    </citation>
    <scope>NUCLEOTIDE SEQUENCE [LARGE SCALE GENOMIC DNA]</scope>
    <source>
        <strain evidence="1 2">YK-624</strain>
    </source>
</reference>
<protein>
    <submittedName>
        <fullName evidence="1">Uncharacterized protein</fullName>
    </submittedName>
</protein>
<evidence type="ECO:0000313" key="1">
    <source>
        <dbReference type="EMBL" id="GJE97608.1"/>
    </source>
</evidence>
<dbReference type="AlphaFoldDB" id="A0A9P3GKL1"/>